<dbReference type="Gene3D" id="1.20.120.1490">
    <property type="match status" value="1"/>
</dbReference>
<gene>
    <name evidence="3" type="ORF">HNP98_000155</name>
</gene>
<evidence type="ECO:0000313" key="3">
    <source>
        <dbReference type="EMBL" id="NRT17352.1"/>
    </source>
</evidence>
<reference evidence="3 4" key="1">
    <citation type="submission" date="2020-05" db="EMBL/GenBank/DDBJ databases">
        <title>Genomic Encyclopedia of Type Strains, Phase IV (KMG-V): Genome sequencing to study the core and pangenomes of soil and plant-associated prokaryotes.</title>
        <authorList>
            <person name="Whitman W."/>
        </authorList>
    </citation>
    <scope>NUCLEOTIDE SEQUENCE [LARGE SCALE GENOMIC DNA]</scope>
    <source>
        <strain evidence="3 4">9A</strain>
    </source>
</reference>
<keyword evidence="2" id="KW-0732">Signal</keyword>
<keyword evidence="4" id="KW-1185">Reference proteome</keyword>
<accession>A0ABX2FJR9</accession>
<evidence type="ECO:0000256" key="2">
    <source>
        <dbReference type="SAM" id="SignalP"/>
    </source>
</evidence>
<feature type="compositionally biased region" description="Basic residues" evidence="1">
    <location>
        <begin position="141"/>
        <end position="157"/>
    </location>
</feature>
<feature type="compositionally biased region" description="Gly residues" evidence="1">
    <location>
        <begin position="120"/>
        <end position="132"/>
    </location>
</feature>
<feature type="chain" id="PRO_5046443395" evidence="2">
    <location>
        <begin position="22"/>
        <end position="157"/>
    </location>
</feature>
<feature type="region of interest" description="Disordered" evidence="1">
    <location>
        <begin position="118"/>
        <end position="157"/>
    </location>
</feature>
<comment type="caution">
    <text evidence="3">The sequence shown here is derived from an EMBL/GenBank/DDBJ whole genome shotgun (WGS) entry which is preliminary data.</text>
</comment>
<dbReference type="EMBL" id="JABSNP010000001">
    <property type="protein sequence ID" value="NRT17352.1"/>
    <property type="molecule type" value="Genomic_DNA"/>
</dbReference>
<organism evidence="3 4">
    <name type="scientific">Hymenobacter caeli</name>
    <dbReference type="NCBI Taxonomy" id="2735894"/>
    <lineage>
        <taxon>Bacteria</taxon>
        <taxon>Pseudomonadati</taxon>
        <taxon>Bacteroidota</taxon>
        <taxon>Cytophagia</taxon>
        <taxon>Cytophagales</taxon>
        <taxon>Hymenobacteraceae</taxon>
        <taxon>Hymenobacter</taxon>
    </lineage>
</organism>
<evidence type="ECO:0000313" key="4">
    <source>
        <dbReference type="Proteomes" id="UP000779507"/>
    </source>
</evidence>
<feature type="signal peptide" evidence="2">
    <location>
        <begin position="1"/>
        <end position="21"/>
    </location>
</feature>
<protein>
    <submittedName>
        <fullName evidence="3">Spy/CpxP family protein refolding chaperone</fullName>
    </submittedName>
</protein>
<sequence length="157" mass="16978">MKKFLFPLLAAFALSAGAAQAQAPAQGAPGQMAARQTERLTQALGLSADQTTKVQAIMAARDQEMQGMRGQVQSGSVTREQMRDQMMAGRAKYDDQFKAVLTPDQYTKYTAMQAERMQRGGQGMAQGQGMGQGMAQDSTAKKGKVKIKKDKLKAKVE</sequence>
<proteinExistence type="predicted"/>
<evidence type="ECO:0000256" key="1">
    <source>
        <dbReference type="SAM" id="MobiDB-lite"/>
    </source>
</evidence>
<dbReference type="RefSeq" id="WP_173808135.1">
    <property type="nucleotide sequence ID" value="NZ_JABSNP010000001.1"/>
</dbReference>
<dbReference type="Proteomes" id="UP000779507">
    <property type="component" value="Unassembled WGS sequence"/>
</dbReference>
<name>A0ABX2FJR9_9BACT</name>